<reference evidence="9 10" key="1">
    <citation type="submission" date="2019-03" db="EMBL/GenBank/DDBJ databases">
        <title>Freshwater and sediment microbial communities from various areas in North America, analyzing microbe dynamics in response to fracking.</title>
        <authorList>
            <person name="Lamendella R."/>
        </authorList>
    </citation>
    <scope>NUCLEOTIDE SEQUENCE [LARGE SCALE GENOMIC DNA]</scope>
    <source>
        <strain evidence="9 10">18_TX</strain>
    </source>
</reference>
<dbReference type="InterPro" id="IPR036909">
    <property type="entry name" value="Cyt_c-like_dom_sf"/>
</dbReference>
<evidence type="ECO:0000256" key="7">
    <source>
        <dbReference type="SAM" id="SignalP"/>
    </source>
</evidence>
<dbReference type="GO" id="GO:0005506">
    <property type="term" value="F:iron ion binding"/>
    <property type="evidence" value="ECO:0007669"/>
    <property type="project" value="InterPro"/>
</dbReference>
<dbReference type="InterPro" id="IPR015943">
    <property type="entry name" value="WD40/YVTN_repeat-like_dom_sf"/>
</dbReference>
<evidence type="ECO:0000256" key="2">
    <source>
        <dbReference type="ARBA" id="ARBA00022617"/>
    </source>
</evidence>
<keyword evidence="2 6" id="KW-0349">Heme</keyword>
<keyword evidence="1" id="KW-0813">Transport</keyword>
<keyword evidence="7" id="KW-0732">Signal</keyword>
<protein>
    <submittedName>
        <fullName evidence="9">Cbb3-type cytochrome c oxidase subunit III</fullName>
    </submittedName>
</protein>
<keyword evidence="10" id="KW-1185">Reference proteome</keyword>
<dbReference type="InterPro" id="IPR009056">
    <property type="entry name" value="Cyt_c-like_dom"/>
</dbReference>
<dbReference type="PROSITE" id="PS51007">
    <property type="entry name" value="CYTC"/>
    <property type="match status" value="1"/>
</dbReference>
<evidence type="ECO:0000256" key="4">
    <source>
        <dbReference type="ARBA" id="ARBA00022982"/>
    </source>
</evidence>
<gene>
    <name evidence="9" type="ORF">DEU29_101306</name>
</gene>
<dbReference type="PRINTS" id="PR00605">
    <property type="entry name" value="CYTCHROMECIC"/>
</dbReference>
<organism evidence="9 10">
    <name type="scientific">Idiomarina aquatica</name>
    <dbReference type="NCBI Taxonomy" id="1327752"/>
    <lineage>
        <taxon>Bacteria</taxon>
        <taxon>Pseudomonadati</taxon>
        <taxon>Pseudomonadota</taxon>
        <taxon>Gammaproteobacteria</taxon>
        <taxon>Alteromonadales</taxon>
        <taxon>Idiomarinaceae</taxon>
        <taxon>Idiomarina</taxon>
    </lineage>
</organism>
<evidence type="ECO:0000256" key="3">
    <source>
        <dbReference type="ARBA" id="ARBA00022723"/>
    </source>
</evidence>
<evidence type="ECO:0000256" key="1">
    <source>
        <dbReference type="ARBA" id="ARBA00022448"/>
    </source>
</evidence>
<feature type="chain" id="PRO_5021020821" evidence="7">
    <location>
        <begin position="31"/>
        <end position="488"/>
    </location>
</feature>
<dbReference type="PANTHER" id="PTHR47197">
    <property type="entry name" value="PROTEIN NIRF"/>
    <property type="match status" value="1"/>
</dbReference>
<dbReference type="GO" id="GO:0009055">
    <property type="term" value="F:electron transfer activity"/>
    <property type="evidence" value="ECO:0007669"/>
    <property type="project" value="InterPro"/>
</dbReference>
<evidence type="ECO:0000313" key="9">
    <source>
        <dbReference type="EMBL" id="TDP40756.1"/>
    </source>
</evidence>
<dbReference type="InterPro" id="IPR008168">
    <property type="entry name" value="Cyt_C_IC"/>
</dbReference>
<dbReference type="SUPFAM" id="SSF46626">
    <property type="entry name" value="Cytochrome c"/>
    <property type="match status" value="1"/>
</dbReference>
<keyword evidence="3 6" id="KW-0479">Metal-binding</keyword>
<dbReference type="RefSeq" id="WP_133538461.1">
    <property type="nucleotide sequence ID" value="NZ_SNXI01000001.1"/>
</dbReference>
<dbReference type="SUPFAM" id="SSF51004">
    <property type="entry name" value="C-terminal (heme d1) domain of cytochrome cd1-nitrite reductase"/>
    <property type="match status" value="1"/>
</dbReference>
<sequence>MCYQKPTIFLKPLAIAIAILLGLQANVTHAEQDNSQNFDDGAQVYKSYCAACHQMDGSGVPGSFPPQKGHAVEMFNLETGITGRQYLVKVVNYGLTGSIEVNGIDYSGNMPAWKGALSDQQIADVLNFIVTSFGNDNQLQKPFLPYTANEINAIANEDISGTDVYRLRLSMIGQKPPNPANKVSDKSDALTLDEALSSPIYIAAQNSSQIERLPSLQVWEGVKGAHYDAITPDGSRLLVSGFKTGQVYIVDTGSGKILANLAAGDIAQGVKISPNGKLGFAVVPKKHSVTVIDMEKMTVIKQIKVGKEPHNTVFNADGSKAFVTLQGAGAIAVINMQHLIKENEISTPGIKTPHNIDISRDDKRLWLRDFTGKVGVLDIASEKMLKVFKVGTGHGGIDVIPNSHLVVTGAISDSIISIIDTEKLKLVNTIEVGAGPHGVRASADGRFIFVSVTGENKITIIDSTTLTVVREQPINGRFPFWIAVQGNP</sequence>
<dbReference type="InterPro" id="IPR051200">
    <property type="entry name" value="Host-pathogen_enzymatic-act"/>
</dbReference>
<feature type="signal peptide" evidence="7">
    <location>
        <begin position="1"/>
        <end position="30"/>
    </location>
</feature>
<evidence type="ECO:0000259" key="8">
    <source>
        <dbReference type="PROSITE" id="PS51007"/>
    </source>
</evidence>
<dbReference type="PANTHER" id="PTHR47197:SF3">
    <property type="entry name" value="DIHYDRO-HEME D1 DEHYDROGENASE"/>
    <property type="match status" value="1"/>
</dbReference>
<dbReference type="Gene3D" id="1.10.760.10">
    <property type="entry name" value="Cytochrome c-like domain"/>
    <property type="match status" value="1"/>
</dbReference>
<dbReference type="Pfam" id="PF13442">
    <property type="entry name" value="Cytochrome_CBB3"/>
    <property type="match status" value="1"/>
</dbReference>
<feature type="domain" description="Cytochrome c" evidence="8">
    <location>
        <begin position="36"/>
        <end position="133"/>
    </location>
</feature>
<keyword evidence="4" id="KW-0249">Electron transport</keyword>
<dbReference type="Gene3D" id="2.130.10.10">
    <property type="entry name" value="YVTN repeat-like/Quinoprotein amine dehydrogenase"/>
    <property type="match status" value="2"/>
</dbReference>
<evidence type="ECO:0000256" key="5">
    <source>
        <dbReference type="ARBA" id="ARBA00023004"/>
    </source>
</evidence>
<dbReference type="GO" id="GO:0020037">
    <property type="term" value="F:heme binding"/>
    <property type="evidence" value="ECO:0007669"/>
    <property type="project" value="InterPro"/>
</dbReference>
<comment type="caution">
    <text evidence="9">The sequence shown here is derived from an EMBL/GenBank/DDBJ whole genome shotgun (WGS) entry which is preliminary data.</text>
</comment>
<dbReference type="AlphaFoldDB" id="A0A4R6PQW4"/>
<name>A0A4R6PQW4_9GAMM</name>
<dbReference type="Proteomes" id="UP000295531">
    <property type="component" value="Unassembled WGS sequence"/>
</dbReference>
<dbReference type="EMBL" id="SNXI01000001">
    <property type="protein sequence ID" value="TDP40756.1"/>
    <property type="molecule type" value="Genomic_DNA"/>
</dbReference>
<evidence type="ECO:0000313" key="10">
    <source>
        <dbReference type="Proteomes" id="UP000295531"/>
    </source>
</evidence>
<keyword evidence="5 6" id="KW-0408">Iron</keyword>
<proteinExistence type="predicted"/>
<dbReference type="InterPro" id="IPR011048">
    <property type="entry name" value="Haem_d1_sf"/>
</dbReference>
<accession>A0A4R6PQW4</accession>
<evidence type="ECO:0000256" key="6">
    <source>
        <dbReference type="PROSITE-ProRule" id="PRU00433"/>
    </source>
</evidence>
<dbReference type="OrthoDB" id="9757546at2"/>